<protein>
    <submittedName>
        <fullName evidence="1">Uncharacterized protein</fullName>
    </submittedName>
</protein>
<organism evidence="1 2">
    <name type="scientific">Marinobacter salsuginis</name>
    <dbReference type="NCBI Taxonomy" id="418719"/>
    <lineage>
        <taxon>Bacteria</taxon>
        <taxon>Pseudomonadati</taxon>
        <taxon>Pseudomonadota</taxon>
        <taxon>Gammaproteobacteria</taxon>
        <taxon>Pseudomonadales</taxon>
        <taxon>Marinobacteraceae</taxon>
        <taxon>Marinobacter</taxon>
    </lineage>
</organism>
<keyword evidence="2" id="KW-1185">Reference proteome</keyword>
<proteinExistence type="predicted"/>
<gene>
    <name evidence="1" type="ORF">MS5N3_24910</name>
</gene>
<comment type="caution">
    <text evidence="1">The sequence shown here is derived from an EMBL/GenBank/DDBJ whole genome shotgun (WGS) entry which is preliminary data.</text>
</comment>
<evidence type="ECO:0000313" key="1">
    <source>
        <dbReference type="EMBL" id="GBO85040.1"/>
    </source>
</evidence>
<accession>A0A5M3PQ55</accession>
<sequence>MPHFKHVQNGICFLCRGGDGQYINPVIERQEQEARLREKALQYEVEFQHSRSMYLSERESHYRSLSENDLFDLWTQRESLDLEQDEIELIRKILRQIKGISSIEKPALHVCADCGMVGSNCTCRKV</sequence>
<dbReference type="EMBL" id="BGZH01000002">
    <property type="protein sequence ID" value="GBO85040.1"/>
    <property type="molecule type" value="Genomic_DNA"/>
</dbReference>
<evidence type="ECO:0000313" key="2">
    <source>
        <dbReference type="Proteomes" id="UP000340077"/>
    </source>
</evidence>
<dbReference type="Proteomes" id="UP000340077">
    <property type="component" value="Unassembled WGS sequence"/>
</dbReference>
<dbReference type="AlphaFoldDB" id="A0A5M3PQ55"/>
<reference evidence="1 2" key="1">
    <citation type="journal article" date="2019" name="J. Gen. Appl. Microbiol.">
        <title>Aerobic degradation of cis-dichloroethene by the marine bacterium Marinobacter salsuginis strain 5N-3.</title>
        <authorList>
            <person name="Inoue Y."/>
            <person name="Fukunaga Y."/>
            <person name="Katsumata H."/>
            <person name="Ohji S."/>
            <person name="Hosoyama A."/>
            <person name="Mori K."/>
            <person name="Ando K."/>
        </authorList>
    </citation>
    <scope>NUCLEOTIDE SEQUENCE [LARGE SCALE GENOMIC DNA]</scope>
    <source>
        <strain evidence="1 2">5N-3</strain>
    </source>
</reference>
<name>A0A5M3PQ55_9GAMM</name>